<keyword evidence="3" id="KW-0963">Cytoplasm</keyword>
<dbReference type="FunFam" id="2.40.30.10:FF:000020">
    <property type="entry name" value="Translation elongation factor EF-1"/>
    <property type="match status" value="1"/>
</dbReference>
<feature type="compositionally biased region" description="Polar residues" evidence="11">
    <location>
        <begin position="170"/>
        <end position="191"/>
    </location>
</feature>
<dbReference type="CDD" id="cd01883">
    <property type="entry name" value="EF1_alpha"/>
    <property type="match status" value="1"/>
</dbReference>
<dbReference type="InterPro" id="IPR037189">
    <property type="entry name" value="HBS1-like_N_sf"/>
</dbReference>
<evidence type="ECO:0000256" key="5">
    <source>
        <dbReference type="ARBA" id="ARBA00022741"/>
    </source>
</evidence>
<dbReference type="Gene3D" id="1.10.8.10">
    <property type="entry name" value="DNA helicase RuvA subunit, C-terminal domain"/>
    <property type="match status" value="1"/>
</dbReference>
<dbReference type="Pfam" id="PF00009">
    <property type="entry name" value="GTP_EFTU"/>
    <property type="match status" value="1"/>
</dbReference>
<accession>A0A8B7P7U5</accession>
<dbReference type="Proteomes" id="UP000694843">
    <property type="component" value="Unplaced"/>
</dbReference>
<evidence type="ECO:0000256" key="9">
    <source>
        <dbReference type="ARBA" id="ARBA00023134"/>
    </source>
</evidence>
<reference evidence="14 15" key="1">
    <citation type="submission" date="2025-04" db="UniProtKB">
        <authorList>
            <consortium name="RefSeq"/>
        </authorList>
    </citation>
    <scope>IDENTIFICATION</scope>
    <source>
        <tissue evidence="14 15">Whole organism</tissue>
    </source>
</reference>
<feature type="compositionally biased region" description="Polar residues" evidence="11">
    <location>
        <begin position="214"/>
        <end position="234"/>
    </location>
</feature>
<comment type="subcellular location">
    <subcellularLocation>
        <location evidence="1">Cytoplasm</location>
    </subcellularLocation>
</comment>
<dbReference type="PROSITE" id="PS51722">
    <property type="entry name" value="G_TR_2"/>
    <property type="match status" value="1"/>
</dbReference>
<evidence type="ECO:0000313" key="14">
    <source>
        <dbReference type="RefSeq" id="XP_018021902.1"/>
    </source>
</evidence>
<dbReference type="Gene3D" id="3.40.50.300">
    <property type="entry name" value="P-loop containing nucleotide triphosphate hydrolases"/>
    <property type="match status" value="1"/>
</dbReference>
<dbReference type="CDD" id="cd16267">
    <property type="entry name" value="HBS1-like_II"/>
    <property type="match status" value="1"/>
</dbReference>
<dbReference type="KEGG" id="hazt:108678075"/>
<dbReference type="CDD" id="cd04093">
    <property type="entry name" value="HBS1_C_III"/>
    <property type="match status" value="1"/>
</dbReference>
<protein>
    <submittedName>
        <fullName evidence="14 15">HBS1-like protein isoform X1</fullName>
    </submittedName>
</protein>
<dbReference type="SUPFAM" id="SSF109732">
    <property type="entry name" value="HBS1-like domain"/>
    <property type="match status" value="1"/>
</dbReference>
<feature type="compositionally biased region" description="Low complexity" evidence="11">
    <location>
        <begin position="152"/>
        <end position="163"/>
    </location>
</feature>
<dbReference type="SUPFAM" id="SSF50465">
    <property type="entry name" value="EF-Tu/eEF-1alpha/eIF2-gamma C-terminal domain"/>
    <property type="match status" value="1"/>
</dbReference>
<dbReference type="InterPro" id="IPR009001">
    <property type="entry name" value="Transl_elong_EF1A/Init_IF2_C"/>
</dbReference>
<dbReference type="GO" id="GO:0005737">
    <property type="term" value="C:cytoplasm"/>
    <property type="evidence" value="ECO:0007669"/>
    <property type="project" value="UniProtKB-SubCell"/>
</dbReference>
<evidence type="ECO:0000256" key="11">
    <source>
        <dbReference type="SAM" id="MobiDB-lite"/>
    </source>
</evidence>
<dbReference type="FunFam" id="2.40.30.10:FF:000070">
    <property type="entry name" value="Translation elongation factor EF-1 subunit"/>
    <property type="match status" value="1"/>
</dbReference>
<keyword evidence="8" id="KW-0648">Protein biosynthesis</keyword>
<evidence type="ECO:0000313" key="13">
    <source>
        <dbReference type="Proteomes" id="UP000694843"/>
    </source>
</evidence>
<feature type="region of interest" description="Disordered" evidence="11">
    <location>
        <begin position="205"/>
        <end position="244"/>
    </location>
</feature>
<dbReference type="OMA" id="FCICGRI"/>
<dbReference type="GO" id="GO:0006417">
    <property type="term" value="P:regulation of translation"/>
    <property type="evidence" value="ECO:0007669"/>
    <property type="project" value="UniProtKB-KW"/>
</dbReference>
<evidence type="ECO:0000256" key="4">
    <source>
        <dbReference type="ARBA" id="ARBA00022553"/>
    </source>
</evidence>
<evidence type="ECO:0000256" key="2">
    <source>
        <dbReference type="ARBA" id="ARBA00007249"/>
    </source>
</evidence>
<keyword evidence="9" id="KW-0342">GTP-binding</keyword>
<dbReference type="CTD" id="117365"/>
<dbReference type="AlphaFoldDB" id="A0A8B7P7U5"/>
<evidence type="ECO:0000259" key="12">
    <source>
        <dbReference type="PROSITE" id="PS51722"/>
    </source>
</evidence>
<dbReference type="InterPro" id="IPR009000">
    <property type="entry name" value="Transl_B-barrel_sf"/>
</dbReference>
<dbReference type="SUPFAM" id="SSF52540">
    <property type="entry name" value="P-loop containing nucleoside triphosphate hydrolases"/>
    <property type="match status" value="1"/>
</dbReference>
<name>A0A8B7P7U5_HYAAZ</name>
<organism evidence="13 14">
    <name type="scientific">Hyalella azteca</name>
    <name type="common">Amphipod</name>
    <dbReference type="NCBI Taxonomy" id="294128"/>
    <lineage>
        <taxon>Eukaryota</taxon>
        <taxon>Metazoa</taxon>
        <taxon>Ecdysozoa</taxon>
        <taxon>Arthropoda</taxon>
        <taxon>Crustacea</taxon>
        <taxon>Multicrustacea</taxon>
        <taxon>Malacostraca</taxon>
        <taxon>Eumalacostraca</taxon>
        <taxon>Peracarida</taxon>
        <taxon>Amphipoda</taxon>
        <taxon>Senticaudata</taxon>
        <taxon>Talitrida</taxon>
        <taxon>Talitroidea</taxon>
        <taxon>Hyalellidae</taxon>
        <taxon>Hyalella</taxon>
    </lineage>
</organism>
<dbReference type="InterPro" id="IPR000795">
    <property type="entry name" value="T_Tr_GTP-bd_dom"/>
</dbReference>
<dbReference type="OrthoDB" id="342024at2759"/>
<proteinExistence type="inferred from homology"/>
<evidence type="ECO:0000256" key="8">
    <source>
        <dbReference type="ARBA" id="ARBA00022917"/>
    </source>
</evidence>
<evidence type="ECO:0000256" key="7">
    <source>
        <dbReference type="ARBA" id="ARBA00022845"/>
    </source>
</evidence>
<gene>
    <name evidence="14 15" type="primary">LOC108678075</name>
</gene>
<evidence type="ECO:0000256" key="1">
    <source>
        <dbReference type="ARBA" id="ARBA00004496"/>
    </source>
</evidence>
<dbReference type="InterPro" id="IPR050100">
    <property type="entry name" value="TRAFAC_GTPase_members"/>
</dbReference>
<dbReference type="SUPFAM" id="SSF50447">
    <property type="entry name" value="Translation proteins"/>
    <property type="match status" value="1"/>
</dbReference>
<dbReference type="InterPro" id="IPR015033">
    <property type="entry name" value="HBS1-like_N"/>
</dbReference>
<dbReference type="Gene3D" id="2.40.30.10">
    <property type="entry name" value="Translation factors"/>
    <property type="match status" value="2"/>
</dbReference>
<dbReference type="GO" id="GO:0005525">
    <property type="term" value="F:GTP binding"/>
    <property type="evidence" value="ECO:0007669"/>
    <property type="project" value="UniProtKB-KW"/>
</dbReference>
<dbReference type="RefSeq" id="XP_018021902.1">
    <property type="nucleotide sequence ID" value="XM_018166413.2"/>
</dbReference>
<dbReference type="RefSeq" id="XP_018021903.1">
    <property type="nucleotide sequence ID" value="XM_018166414.2"/>
</dbReference>
<evidence type="ECO:0000313" key="15">
    <source>
        <dbReference type="RefSeq" id="XP_018021903.1"/>
    </source>
</evidence>
<comment type="similarity">
    <text evidence="2">Belongs to the TRAFAC class translation factor GTPase superfamily. Classic translation factor GTPase family. EF-Tu/EF-1A subfamily.</text>
</comment>
<evidence type="ECO:0000256" key="10">
    <source>
        <dbReference type="ARBA" id="ARBA00049117"/>
    </source>
</evidence>
<dbReference type="GeneID" id="108678075"/>
<dbReference type="GO" id="GO:0003924">
    <property type="term" value="F:GTPase activity"/>
    <property type="evidence" value="ECO:0007669"/>
    <property type="project" value="InterPro"/>
</dbReference>
<dbReference type="InterPro" id="IPR054696">
    <property type="entry name" value="GTP-eEF1A_C"/>
</dbReference>
<feature type="region of interest" description="Disordered" evidence="11">
    <location>
        <begin position="144"/>
        <end position="191"/>
    </location>
</feature>
<keyword evidence="13" id="KW-1185">Reference proteome</keyword>
<dbReference type="PRINTS" id="PR00315">
    <property type="entry name" value="ELONGATNFCT"/>
</dbReference>
<keyword evidence="5" id="KW-0547">Nucleotide-binding</keyword>
<evidence type="ECO:0000256" key="3">
    <source>
        <dbReference type="ARBA" id="ARBA00022490"/>
    </source>
</evidence>
<sequence>MSRHRNIRNLDYDEEYDEAWDESVYGRSVDDCDTCISPTAEQYLYKRSGQGNFSNFFQHQDEIVEEDVEAQPEVQKSSKPKLSDEEEARMLSLLDQIRSVLGGTVSEDQMRTEVLKNKFDLEKSIDKLLNKAQPDFQAYPVQAQHNGRADKPVVTTPQRPQQQKMKPNKTKSSTAKGHSSGASRQVTVVDSSSATRVVRGFDVTPSATEKKTHNSSAFEDSVVNGKTASPQVSTPKPVKLPTKQRDASVDVRALYSASQGAAGKELINLVVVGHVDAGKSTLTGHLLYQQGQVSQRTMHKYERESQKCGKQSFMYAWVMDDTEEERSRGVTVDVAERTFETERKIVHILDAPGHKDFIPNMISGAARADVALLVVDASTGEFEAGFESNGQTREHAMLIKSLGVSEVTVAVNKLDVVQWSQQRFNEICSTLTVFLKSVGFRSSEVTYVPCAGLSGENLVKPPSEPQLKAWYSGPTILNAIDNMKSPSRDVDQPARFSISDVFKGGSSNMCVAGKLHTGYIQSGDRLLLLPHTSAITIKDVSCNSAPGSIFAGDSGTLTVSGVEPDELSVGSFLCDPAKPMRRTTTLQARIVVFNVIIPIIKGTQAEFHLQSVCEPATVRKLISQINKSTGEVMKNRPRVLARQTAGVIELELSRPICVETYKDCKDLGRFMLRQQGNTIAAGLITEVLGDQLFSSGASSL</sequence>
<dbReference type="FunFam" id="3.40.50.300:FF:000204">
    <property type="entry name" value="Translation elongation factor Tu"/>
    <property type="match status" value="1"/>
</dbReference>
<keyword evidence="7" id="KW-0810">Translation regulation</keyword>
<dbReference type="InterPro" id="IPR027417">
    <property type="entry name" value="P-loop_NTPase"/>
</dbReference>
<evidence type="ECO:0000256" key="6">
    <source>
        <dbReference type="ARBA" id="ARBA00022801"/>
    </source>
</evidence>
<dbReference type="Pfam" id="PF22594">
    <property type="entry name" value="GTP-eEF1A_C"/>
    <property type="match status" value="1"/>
</dbReference>
<dbReference type="GO" id="GO:0006412">
    <property type="term" value="P:translation"/>
    <property type="evidence" value="ECO:0007669"/>
    <property type="project" value="UniProtKB-KW"/>
</dbReference>
<feature type="domain" description="Tr-type G" evidence="12">
    <location>
        <begin position="264"/>
        <end position="488"/>
    </location>
</feature>
<dbReference type="Pfam" id="PF08938">
    <property type="entry name" value="HBS1_N"/>
    <property type="match status" value="1"/>
</dbReference>
<keyword evidence="4" id="KW-0597">Phosphoprotein</keyword>
<comment type="catalytic activity">
    <reaction evidence="10">
        <text>GTP + H2O = GDP + phosphate + H(+)</text>
        <dbReference type="Rhea" id="RHEA:19669"/>
        <dbReference type="ChEBI" id="CHEBI:15377"/>
        <dbReference type="ChEBI" id="CHEBI:15378"/>
        <dbReference type="ChEBI" id="CHEBI:37565"/>
        <dbReference type="ChEBI" id="CHEBI:43474"/>
        <dbReference type="ChEBI" id="CHEBI:58189"/>
    </reaction>
    <physiologicalReaction direction="left-to-right" evidence="10">
        <dbReference type="Rhea" id="RHEA:19670"/>
    </physiologicalReaction>
</comment>
<keyword evidence="6" id="KW-0378">Hydrolase</keyword>
<dbReference type="PANTHER" id="PTHR23115">
    <property type="entry name" value="TRANSLATION FACTOR"/>
    <property type="match status" value="1"/>
</dbReference>